<dbReference type="AlphaFoldDB" id="A0A9N8L274"/>
<gene>
    <name evidence="2" type="ORF">CINC_LOCUS11457</name>
</gene>
<accession>A0A9N8L274</accession>
<sequence>MYFMMSSIDGNPLLSFNNFVYVLCAHREIERISVTSQCVPCVAEMGAEVAALACRGVFSALCGGAGGARVVAPPGPRRAPAGAPRARLRGAARRAPAAARAAAARRRDQRRRGKSARPTAPPRPASRRSHPSLVRRSASPGPLTR</sequence>
<evidence type="ECO:0000313" key="2">
    <source>
        <dbReference type="EMBL" id="CAD0197173.1"/>
    </source>
</evidence>
<feature type="compositionally biased region" description="Basic residues" evidence="1">
    <location>
        <begin position="103"/>
        <end position="115"/>
    </location>
</feature>
<proteinExistence type="predicted"/>
<reference evidence="2" key="1">
    <citation type="submission" date="2021-12" db="EMBL/GenBank/DDBJ databases">
        <authorList>
            <person name="King R."/>
        </authorList>
    </citation>
    <scope>NUCLEOTIDE SEQUENCE</scope>
</reference>
<evidence type="ECO:0000313" key="3">
    <source>
        <dbReference type="Proteomes" id="UP001154114"/>
    </source>
</evidence>
<dbReference type="Proteomes" id="UP001154114">
    <property type="component" value="Chromosome 6"/>
</dbReference>
<evidence type="ECO:0000256" key="1">
    <source>
        <dbReference type="SAM" id="MobiDB-lite"/>
    </source>
</evidence>
<name>A0A9N8L274_CHRIL</name>
<feature type="region of interest" description="Disordered" evidence="1">
    <location>
        <begin position="69"/>
        <end position="145"/>
    </location>
</feature>
<keyword evidence="3" id="KW-1185">Reference proteome</keyword>
<dbReference type="EMBL" id="LR824009">
    <property type="protein sequence ID" value="CAD0197173.1"/>
    <property type="molecule type" value="Genomic_DNA"/>
</dbReference>
<organism evidence="2 3">
    <name type="scientific">Chrysodeixis includens</name>
    <name type="common">Soybean looper</name>
    <name type="synonym">Pseudoplusia includens</name>
    <dbReference type="NCBI Taxonomy" id="689277"/>
    <lineage>
        <taxon>Eukaryota</taxon>
        <taxon>Metazoa</taxon>
        <taxon>Ecdysozoa</taxon>
        <taxon>Arthropoda</taxon>
        <taxon>Hexapoda</taxon>
        <taxon>Insecta</taxon>
        <taxon>Pterygota</taxon>
        <taxon>Neoptera</taxon>
        <taxon>Endopterygota</taxon>
        <taxon>Lepidoptera</taxon>
        <taxon>Glossata</taxon>
        <taxon>Ditrysia</taxon>
        <taxon>Noctuoidea</taxon>
        <taxon>Noctuidae</taxon>
        <taxon>Plusiinae</taxon>
        <taxon>Chrysodeixis</taxon>
    </lineage>
</organism>
<feature type="compositionally biased region" description="Low complexity" evidence="1">
    <location>
        <begin position="69"/>
        <end position="85"/>
    </location>
</feature>
<feature type="compositionally biased region" description="Low complexity" evidence="1">
    <location>
        <begin position="93"/>
        <end position="102"/>
    </location>
</feature>
<protein>
    <submittedName>
        <fullName evidence="2">Uncharacterized protein</fullName>
    </submittedName>
</protein>